<keyword evidence="2" id="KW-1133">Transmembrane helix</keyword>
<protein>
    <recommendedName>
        <fullName evidence="5">Haloacid dehalogenase, type II</fullName>
    </recommendedName>
</protein>
<dbReference type="OrthoDB" id="3256520at2759"/>
<sequence>MQTSNAPPVTTLTPILAFDVYGTLLDISSMSSALQEHLSISADQADQITTSWRMHQLQLKLYEPFDEITRRSLRNATLDHGIDLTSAQSASLYDAFPDALPTLKKLSERPNLQTMIFSNGPLFLLLLLLLLLLPNIYLLLPNLQAQMITTALSKASLTPYTTSLPYFLSSSLQTEPKKYKPSRELYVALLDALDRRHVPHTVWLISANPFDVTGARVAGMNALWVDRTGKGWTDRLVDPIAFGPSKVVRSLEDVSVDFY</sequence>
<dbReference type="Proteomes" id="UP000310158">
    <property type="component" value="Unassembled WGS sequence"/>
</dbReference>
<dbReference type="InterPro" id="IPR051540">
    <property type="entry name" value="S-2-haloacid_dehalogenase"/>
</dbReference>
<dbReference type="SUPFAM" id="SSF56784">
    <property type="entry name" value="HAD-like"/>
    <property type="match status" value="1"/>
</dbReference>
<comment type="caution">
    <text evidence="3">The sequence shown here is derived from an EMBL/GenBank/DDBJ whole genome shotgun (WGS) entry which is preliminary data.</text>
</comment>
<reference evidence="3 4" key="1">
    <citation type="submission" date="2019-02" db="EMBL/GenBank/DDBJ databases">
        <title>Genome sequencing of the rare red list fungi Bondarzewia mesenterica.</title>
        <authorList>
            <person name="Buettner E."/>
            <person name="Kellner H."/>
        </authorList>
    </citation>
    <scope>NUCLEOTIDE SEQUENCE [LARGE SCALE GENOMIC DNA]</scope>
    <source>
        <strain evidence="3 4">DSM 108281</strain>
    </source>
</reference>
<dbReference type="InterPro" id="IPR036412">
    <property type="entry name" value="HAD-like_sf"/>
</dbReference>
<name>A0A4V3XFE3_9AGAM</name>
<dbReference type="Pfam" id="PF00702">
    <property type="entry name" value="Hydrolase"/>
    <property type="match status" value="1"/>
</dbReference>
<dbReference type="SFLD" id="SFLDS00003">
    <property type="entry name" value="Haloacid_Dehalogenase"/>
    <property type="match status" value="1"/>
</dbReference>
<dbReference type="InterPro" id="IPR023198">
    <property type="entry name" value="PGP-like_dom2"/>
</dbReference>
<accession>A0A4V3XFE3</accession>
<feature type="transmembrane region" description="Helical" evidence="2">
    <location>
        <begin position="122"/>
        <end position="140"/>
    </location>
</feature>
<evidence type="ECO:0000256" key="1">
    <source>
        <dbReference type="ARBA" id="ARBA00022801"/>
    </source>
</evidence>
<keyword evidence="2" id="KW-0812">Transmembrane</keyword>
<dbReference type="Gene3D" id="1.10.150.240">
    <property type="entry name" value="Putative phosphatase, domain 2"/>
    <property type="match status" value="1"/>
</dbReference>
<evidence type="ECO:0000313" key="4">
    <source>
        <dbReference type="Proteomes" id="UP000310158"/>
    </source>
</evidence>
<dbReference type="PANTHER" id="PTHR43316">
    <property type="entry name" value="HYDROLASE, HALOACID DELAHOGENASE-RELATED"/>
    <property type="match status" value="1"/>
</dbReference>
<proteinExistence type="predicted"/>
<dbReference type="Gene3D" id="3.40.50.1000">
    <property type="entry name" value="HAD superfamily/HAD-like"/>
    <property type="match status" value="1"/>
</dbReference>
<dbReference type="PANTHER" id="PTHR43316:SF3">
    <property type="entry name" value="HALOACID DEHALOGENASE, TYPE II (AFU_ORTHOLOGUE AFUA_2G07750)-RELATED"/>
    <property type="match status" value="1"/>
</dbReference>
<evidence type="ECO:0000313" key="3">
    <source>
        <dbReference type="EMBL" id="THH17173.1"/>
    </source>
</evidence>
<dbReference type="EMBL" id="SGPL01000123">
    <property type="protein sequence ID" value="THH17173.1"/>
    <property type="molecule type" value="Genomic_DNA"/>
</dbReference>
<gene>
    <name evidence="3" type="ORF">EW146_g3598</name>
</gene>
<organism evidence="3 4">
    <name type="scientific">Bondarzewia mesenterica</name>
    <dbReference type="NCBI Taxonomy" id="1095465"/>
    <lineage>
        <taxon>Eukaryota</taxon>
        <taxon>Fungi</taxon>
        <taxon>Dikarya</taxon>
        <taxon>Basidiomycota</taxon>
        <taxon>Agaricomycotina</taxon>
        <taxon>Agaricomycetes</taxon>
        <taxon>Russulales</taxon>
        <taxon>Bondarzewiaceae</taxon>
        <taxon>Bondarzewia</taxon>
    </lineage>
</organism>
<evidence type="ECO:0000256" key="2">
    <source>
        <dbReference type="SAM" id="Phobius"/>
    </source>
</evidence>
<evidence type="ECO:0008006" key="5">
    <source>
        <dbReference type="Google" id="ProtNLM"/>
    </source>
</evidence>
<keyword evidence="2" id="KW-0472">Membrane</keyword>
<keyword evidence="4" id="KW-1185">Reference proteome</keyword>
<dbReference type="GO" id="GO:0016787">
    <property type="term" value="F:hydrolase activity"/>
    <property type="evidence" value="ECO:0007669"/>
    <property type="project" value="UniProtKB-KW"/>
</dbReference>
<dbReference type="SFLD" id="SFLDG01129">
    <property type="entry name" value="C1.5:_HAD__Beta-PGM__Phosphata"/>
    <property type="match status" value="1"/>
</dbReference>
<dbReference type="InterPro" id="IPR023214">
    <property type="entry name" value="HAD_sf"/>
</dbReference>
<keyword evidence="1" id="KW-0378">Hydrolase</keyword>
<dbReference type="AlphaFoldDB" id="A0A4V3XFE3"/>